<keyword evidence="6" id="KW-0807">Transducer</keyword>
<evidence type="ECO:0000256" key="7">
    <source>
        <dbReference type="SAM" id="MobiDB-lite"/>
    </source>
</evidence>
<evidence type="ECO:0000256" key="4">
    <source>
        <dbReference type="ARBA" id="ARBA00023170"/>
    </source>
</evidence>
<proteinExistence type="predicted"/>
<feature type="non-terminal residue" evidence="9">
    <location>
        <position position="1"/>
    </location>
</feature>
<dbReference type="Gene3D" id="1.20.1070.10">
    <property type="entry name" value="Rhodopsin 7-helix transmembrane proteins"/>
    <property type="match status" value="1"/>
</dbReference>
<evidence type="ECO:0000313" key="9">
    <source>
        <dbReference type="EMBL" id="CAB3990682.1"/>
    </source>
</evidence>
<gene>
    <name evidence="9" type="ORF">PACLA_8A053954</name>
</gene>
<sequence>TLVPVCPGSPTISTEHSNGTTNNGALGEDLLNGKKYTVGQKPEGIKTCTKGVEFPEETSNCSKTRRDFIKAAQNVVRMKQKTGSSQQDKLTAVVLLLVGILALTVLPYLLASQILLGYWMFCKCPPPNVLMLFHRYYFPIELLNFAVNPLVYAWRLPQYRRSLKYLCSKYQANSEASQGWASFRSGSFRMRREYTSQ</sequence>
<feature type="region of interest" description="Disordered" evidence="7">
    <location>
        <begin position="1"/>
        <end position="24"/>
    </location>
</feature>
<reference evidence="9" key="1">
    <citation type="submission" date="2020-04" db="EMBL/GenBank/DDBJ databases">
        <authorList>
            <person name="Alioto T."/>
            <person name="Alioto T."/>
            <person name="Gomez Garrido J."/>
        </authorList>
    </citation>
    <scope>NUCLEOTIDE SEQUENCE</scope>
    <source>
        <strain evidence="9">A484AB</strain>
    </source>
</reference>
<dbReference type="SUPFAM" id="SSF81321">
    <property type="entry name" value="Family A G protein-coupled receptor-like"/>
    <property type="match status" value="1"/>
</dbReference>
<keyword evidence="4" id="KW-0675">Receptor</keyword>
<comment type="caution">
    <text evidence="9">The sequence shown here is derived from an EMBL/GenBank/DDBJ whole genome shotgun (WGS) entry which is preliminary data.</text>
</comment>
<feature type="transmembrane region" description="Helical" evidence="8">
    <location>
        <begin position="90"/>
        <end position="116"/>
    </location>
</feature>
<evidence type="ECO:0000256" key="1">
    <source>
        <dbReference type="ARBA" id="ARBA00004651"/>
    </source>
</evidence>
<dbReference type="PANTHER" id="PTHR24246">
    <property type="entry name" value="OLFACTORY RECEPTOR AND ADENOSINE RECEPTOR"/>
    <property type="match status" value="1"/>
</dbReference>
<dbReference type="Proteomes" id="UP001152795">
    <property type="component" value="Unassembled WGS sequence"/>
</dbReference>
<evidence type="ECO:0000313" key="10">
    <source>
        <dbReference type="Proteomes" id="UP001152795"/>
    </source>
</evidence>
<keyword evidence="3" id="KW-0297">G-protein coupled receptor</keyword>
<keyword evidence="5" id="KW-0325">Glycoprotein</keyword>
<keyword evidence="10" id="KW-1185">Reference proteome</keyword>
<protein>
    <submittedName>
        <fullName evidence="9">Uncharacterized protein</fullName>
    </submittedName>
</protein>
<dbReference type="GO" id="GO:0004930">
    <property type="term" value="F:G protein-coupled receptor activity"/>
    <property type="evidence" value="ECO:0007669"/>
    <property type="project" value="UniProtKB-KW"/>
</dbReference>
<keyword evidence="8" id="KW-1133">Transmembrane helix</keyword>
<accession>A0A7D9HQY3</accession>
<feature type="transmembrane region" description="Helical" evidence="8">
    <location>
        <begin position="136"/>
        <end position="154"/>
    </location>
</feature>
<dbReference type="AlphaFoldDB" id="A0A7D9HQY3"/>
<comment type="subcellular location">
    <subcellularLocation>
        <location evidence="1">Cell membrane</location>
        <topology evidence="1">Multi-pass membrane protein</topology>
    </subcellularLocation>
</comment>
<evidence type="ECO:0000256" key="6">
    <source>
        <dbReference type="ARBA" id="ARBA00023224"/>
    </source>
</evidence>
<keyword evidence="8" id="KW-0812">Transmembrane</keyword>
<name>A0A7D9HQY3_PARCT</name>
<dbReference type="PANTHER" id="PTHR24246:SF27">
    <property type="entry name" value="ADENOSINE RECEPTOR, ISOFORM A"/>
    <property type="match status" value="1"/>
</dbReference>
<keyword evidence="2" id="KW-1003">Cell membrane</keyword>
<dbReference type="OrthoDB" id="5950040at2759"/>
<dbReference type="GO" id="GO:0005886">
    <property type="term" value="C:plasma membrane"/>
    <property type="evidence" value="ECO:0007669"/>
    <property type="project" value="UniProtKB-SubCell"/>
</dbReference>
<organism evidence="9 10">
    <name type="scientific">Paramuricea clavata</name>
    <name type="common">Red gorgonian</name>
    <name type="synonym">Violescent sea-whip</name>
    <dbReference type="NCBI Taxonomy" id="317549"/>
    <lineage>
        <taxon>Eukaryota</taxon>
        <taxon>Metazoa</taxon>
        <taxon>Cnidaria</taxon>
        <taxon>Anthozoa</taxon>
        <taxon>Octocorallia</taxon>
        <taxon>Malacalcyonacea</taxon>
        <taxon>Plexauridae</taxon>
        <taxon>Paramuricea</taxon>
    </lineage>
</organism>
<feature type="compositionally biased region" description="Polar residues" evidence="7">
    <location>
        <begin position="10"/>
        <end position="24"/>
    </location>
</feature>
<evidence type="ECO:0000256" key="3">
    <source>
        <dbReference type="ARBA" id="ARBA00023040"/>
    </source>
</evidence>
<evidence type="ECO:0000256" key="5">
    <source>
        <dbReference type="ARBA" id="ARBA00023180"/>
    </source>
</evidence>
<keyword evidence="8" id="KW-0472">Membrane</keyword>
<evidence type="ECO:0000256" key="8">
    <source>
        <dbReference type="SAM" id="Phobius"/>
    </source>
</evidence>
<dbReference type="EMBL" id="CACRXK020001707">
    <property type="protein sequence ID" value="CAB3990682.1"/>
    <property type="molecule type" value="Genomic_DNA"/>
</dbReference>
<evidence type="ECO:0000256" key="2">
    <source>
        <dbReference type="ARBA" id="ARBA00022475"/>
    </source>
</evidence>